<evidence type="ECO:0000313" key="4">
    <source>
        <dbReference type="EMBL" id="MBM7035391.1"/>
    </source>
</evidence>
<organism evidence="4 5">
    <name type="scientific">Vibrio ulleungensis</name>
    <dbReference type="NCBI Taxonomy" id="2807619"/>
    <lineage>
        <taxon>Bacteria</taxon>
        <taxon>Pseudomonadati</taxon>
        <taxon>Pseudomonadota</taxon>
        <taxon>Gammaproteobacteria</taxon>
        <taxon>Vibrionales</taxon>
        <taxon>Vibrionaceae</taxon>
        <taxon>Vibrio</taxon>
    </lineage>
</organism>
<dbReference type="SUPFAM" id="SSF53850">
    <property type="entry name" value="Periplasmic binding protein-like II"/>
    <property type="match status" value="1"/>
</dbReference>
<accession>A0ABS2HFG6</accession>
<dbReference type="Proteomes" id="UP000809621">
    <property type="component" value="Unassembled WGS sequence"/>
</dbReference>
<protein>
    <submittedName>
        <fullName evidence="4">Carbohydrate ABC transporter substrate-binding protein</fullName>
    </submittedName>
</protein>
<gene>
    <name evidence="4" type="ORF">JQC93_03140</name>
</gene>
<evidence type="ECO:0000256" key="3">
    <source>
        <dbReference type="SAM" id="SignalP"/>
    </source>
</evidence>
<dbReference type="EMBL" id="JAFEUM010000001">
    <property type="protein sequence ID" value="MBM7035391.1"/>
    <property type="molecule type" value="Genomic_DNA"/>
</dbReference>
<feature type="signal peptide" evidence="3">
    <location>
        <begin position="1"/>
        <end position="20"/>
    </location>
</feature>
<name>A0ABS2HFG6_9VIBR</name>
<feature type="chain" id="PRO_5046936221" evidence="3">
    <location>
        <begin position="21"/>
        <end position="418"/>
    </location>
</feature>
<dbReference type="InterPro" id="IPR050490">
    <property type="entry name" value="Bact_solute-bd_prot1"/>
</dbReference>
<dbReference type="Pfam" id="PF01547">
    <property type="entry name" value="SBP_bac_1"/>
    <property type="match status" value="1"/>
</dbReference>
<reference evidence="4 5" key="1">
    <citation type="submission" date="2021-02" db="EMBL/GenBank/DDBJ databases">
        <authorList>
            <person name="Park J.-S."/>
        </authorList>
    </citation>
    <scope>NUCLEOTIDE SEQUENCE [LARGE SCALE GENOMIC DNA]</scope>
    <source>
        <strain evidence="4 5">188UL20-2</strain>
    </source>
</reference>
<evidence type="ECO:0000313" key="5">
    <source>
        <dbReference type="Proteomes" id="UP000809621"/>
    </source>
</evidence>
<dbReference type="PANTHER" id="PTHR43649">
    <property type="entry name" value="ARABINOSE-BINDING PROTEIN-RELATED"/>
    <property type="match status" value="1"/>
</dbReference>
<sequence length="418" mass="45875">MKMKKVAAFTAIALSTMASAAIAQTELEVASWKGAGTEVANFPAIIERFEQAHPDIKVKLNYMARNDMVTTIPARFQAGTPPDVLMVDREFVTHWGGNGQLMDLSGEEFISRIQPALRPHLGLGDNTYYAMLQISGMGVYVNDDLMKQAGITAYPETLSEFTATCGKLREQGTLPLLLAGNNGNWTPYVFFLALALADGDVPSQDRLAKFNSGELKFVDDAAVKGAFEAFRTLIDAKCFDPKISAGTDPWSVGLTTFQSGRVAMLPQGLWNITPFAKDALPENFSLHPFPSANGTQGITMDYLGPGWAIPAAAKDKEAAKKWIDFWIQDENLKLFLEADTALTTLEGGTSGLPMDIASNYVESRNENRYVTFPVGALPIDLTDDMMNAVTSFMLDPSQDYNKILQRWDSIVEKDIARR</sequence>
<dbReference type="InterPro" id="IPR006059">
    <property type="entry name" value="SBP"/>
</dbReference>
<comment type="subcellular location">
    <subcellularLocation>
        <location evidence="1">Periplasm</location>
    </subcellularLocation>
</comment>
<comment type="caution">
    <text evidence="4">The sequence shown here is derived from an EMBL/GenBank/DDBJ whole genome shotgun (WGS) entry which is preliminary data.</text>
</comment>
<evidence type="ECO:0000256" key="1">
    <source>
        <dbReference type="ARBA" id="ARBA00004418"/>
    </source>
</evidence>
<keyword evidence="3" id="KW-0732">Signal</keyword>
<dbReference type="Gene3D" id="3.40.190.10">
    <property type="entry name" value="Periplasmic binding protein-like II"/>
    <property type="match status" value="2"/>
</dbReference>
<evidence type="ECO:0000256" key="2">
    <source>
        <dbReference type="ARBA" id="ARBA00008520"/>
    </source>
</evidence>
<proteinExistence type="inferred from homology"/>
<comment type="similarity">
    <text evidence="2">Belongs to the bacterial solute-binding protein 1 family.</text>
</comment>
<dbReference type="RefSeq" id="WP_205156996.1">
    <property type="nucleotide sequence ID" value="NZ_JAFEUM010000001.1"/>
</dbReference>
<keyword evidence="5" id="KW-1185">Reference proteome</keyword>